<feature type="domain" description="Carboxylesterase type B" evidence="4">
    <location>
        <begin position="24"/>
        <end position="280"/>
    </location>
</feature>
<evidence type="ECO:0000256" key="2">
    <source>
        <dbReference type="ARBA" id="ARBA00022801"/>
    </source>
</evidence>
<keyword evidence="6" id="KW-1185">Reference proteome</keyword>
<evidence type="ECO:0000256" key="3">
    <source>
        <dbReference type="RuleBase" id="RU361235"/>
    </source>
</evidence>
<dbReference type="InterPro" id="IPR019826">
    <property type="entry name" value="Carboxylesterase_B_AS"/>
</dbReference>
<dbReference type="HOGENOM" id="CLU_006586_4_0_1"/>
<dbReference type="STRING" id="225164.V3Z155"/>
<dbReference type="CTD" id="20230364"/>
<evidence type="ECO:0000313" key="5">
    <source>
        <dbReference type="EMBL" id="ESO84273.1"/>
    </source>
</evidence>
<evidence type="ECO:0000259" key="4">
    <source>
        <dbReference type="Pfam" id="PF00135"/>
    </source>
</evidence>
<dbReference type="OMA" id="IICTTHE"/>
<dbReference type="InterPro" id="IPR029058">
    <property type="entry name" value="AB_hydrolase_fold"/>
</dbReference>
<reference evidence="5 6" key="1">
    <citation type="journal article" date="2013" name="Nature">
        <title>Insights into bilaterian evolution from three spiralian genomes.</title>
        <authorList>
            <person name="Simakov O."/>
            <person name="Marletaz F."/>
            <person name="Cho S.J."/>
            <person name="Edsinger-Gonzales E."/>
            <person name="Havlak P."/>
            <person name="Hellsten U."/>
            <person name="Kuo D.H."/>
            <person name="Larsson T."/>
            <person name="Lv J."/>
            <person name="Arendt D."/>
            <person name="Savage R."/>
            <person name="Osoegawa K."/>
            <person name="de Jong P."/>
            <person name="Grimwood J."/>
            <person name="Chapman J.A."/>
            <person name="Shapiro H."/>
            <person name="Aerts A."/>
            <person name="Otillar R.P."/>
            <person name="Terry A.Y."/>
            <person name="Boore J.L."/>
            <person name="Grigoriev I.V."/>
            <person name="Lindberg D.R."/>
            <person name="Seaver E.C."/>
            <person name="Weisblat D.A."/>
            <person name="Putnam N.H."/>
            <person name="Rokhsar D.S."/>
        </authorList>
    </citation>
    <scope>NUCLEOTIDE SEQUENCE [LARGE SCALE GENOMIC DNA]</scope>
</reference>
<dbReference type="EMBL" id="KB203566">
    <property type="protein sequence ID" value="ESO84273.1"/>
    <property type="molecule type" value="Genomic_DNA"/>
</dbReference>
<dbReference type="AlphaFoldDB" id="V3Z155"/>
<dbReference type="Pfam" id="PF00135">
    <property type="entry name" value="COesterase"/>
    <property type="match status" value="1"/>
</dbReference>
<name>V3Z155_LOTGI</name>
<gene>
    <name evidence="5" type="ORF">LOTGIDRAFT_108546</name>
</gene>
<dbReference type="SUPFAM" id="SSF53474">
    <property type="entry name" value="alpha/beta-Hydrolases"/>
    <property type="match status" value="1"/>
</dbReference>
<dbReference type="PROSITE" id="PS00122">
    <property type="entry name" value="CARBOXYLESTERASE_B_1"/>
    <property type="match status" value="1"/>
</dbReference>
<accession>V3Z155</accession>
<feature type="signal peptide" evidence="3">
    <location>
        <begin position="1"/>
        <end position="22"/>
    </location>
</feature>
<evidence type="ECO:0000313" key="6">
    <source>
        <dbReference type="Proteomes" id="UP000030746"/>
    </source>
</evidence>
<dbReference type="OrthoDB" id="408631at2759"/>
<evidence type="ECO:0000256" key="1">
    <source>
        <dbReference type="ARBA" id="ARBA00005964"/>
    </source>
</evidence>
<feature type="non-terminal residue" evidence="5">
    <location>
        <position position="280"/>
    </location>
</feature>
<keyword evidence="3" id="KW-0732">Signal</keyword>
<dbReference type="PANTHER" id="PTHR43903">
    <property type="entry name" value="NEUROLIGIN"/>
    <property type="match status" value="1"/>
</dbReference>
<protein>
    <recommendedName>
        <fullName evidence="3">Carboxylic ester hydrolase</fullName>
        <ecNumber evidence="3">3.1.1.-</ecNumber>
    </recommendedName>
</protein>
<dbReference type="RefSeq" id="XP_009065391.1">
    <property type="nucleotide sequence ID" value="XM_009067143.1"/>
</dbReference>
<comment type="similarity">
    <text evidence="1 3">Belongs to the type-B carboxylesterase/lipase family.</text>
</comment>
<sequence>MDFKTFIFFLGGFKLLLVSVQAQNRVVQTSLGAIRGRIATHDEGLVQQFLGIRYAKPPVGSLRFEKPISVDSWQGELDGTQFGPSCPQIFPYNTLAKLPNRNISEDCLMLNIYKPLNNNNGNRAVMIYFHGGGFNSGQGMATDGSLLALKGDVIIITINYRLDVLGFLYTGDEEARGNYGLWDQLKALQWIKDHISSFGGDENNITLFGVSAGAFSIGLHLFSTHSNGLFQRAILQSGSPFTPLAFAFDPIDYSKNVSMELGCSPNISNWNTKAAIECLK</sequence>
<dbReference type="EC" id="3.1.1.-" evidence="3"/>
<organism evidence="5 6">
    <name type="scientific">Lottia gigantea</name>
    <name type="common">Giant owl limpet</name>
    <dbReference type="NCBI Taxonomy" id="225164"/>
    <lineage>
        <taxon>Eukaryota</taxon>
        <taxon>Metazoa</taxon>
        <taxon>Spiralia</taxon>
        <taxon>Lophotrochozoa</taxon>
        <taxon>Mollusca</taxon>
        <taxon>Gastropoda</taxon>
        <taxon>Patellogastropoda</taxon>
        <taxon>Lottioidea</taxon>
        <taxon>Lottiidae</taxon>
        <taxon>Lottia</taxon>
    </lineage>
</organism>
<feature type="chain" id="PRO_5005148342" description="Carboxylic ester hydrolase" evidence="3">
    <location>
        <begin position="23"/>
        <end position="280"/>
    </location>
</feature>
<dbReference type="InterPro" id="IPR002018">
    <property type="entry name" value="CarbesteraseB"/>
</dbReference>
<dbReference type="GO" id="GO:0016787">
    <property type="term" value="F:hydrolase activity"/>
    <property type="evidence" value="ECO:0007669"/>
    <property type="project" value="UniProtKB-KW"/>
</dbReference>
<proteinExistence type="inferred from homology"/>
<dbReference type="GeneID" id="20230364"/>
<keyword evidence="2 3" id="KW-0378">Hydrolase</keyword>
<dbReference type="Gene3D" id="3.40.50.1820">
    <property type="entry name" value="alpha/beta hydrolase"/>
    <property type="match status" value="1"/>
</dbReference>
<dbReference type="InterPro" id="IPR051093">
    <property type="entry name" value="Neuroligin/BSAL"/>
</dbReference>
<dbReference type="Proteomes" id="UP000030746">
    <property type="component" value="Unassembled WGS sequence"/>
</dbReference>
<dbReference type="KEGG" id="lgi:LOTGIDRAFT_108546"/>